<protein>
    <submittedName>
        <fullName evidence="3">Uncharacterized protein</fullName>
    </submittedName>
</protein>
<organism evidence="3 4">
    <name type="scientific">Streptomyces populi</name>
    <dbReference type="NCBI Taxonomy" id="2058924"/>
    <lineage>
        <taxon>Bacteria</taxon>
        <taxon>Bacillati</taxon>
        <taxon>Actinomycetota</taxon>
        <taxon>Actinomycetes</taxon>
        <taxon>Kitasatosporales</taxon>
        <taxon>Streptomycetaceae</taxon>
        <taxon>Streptomyces</taxon>
    </lineage>
</organism>
<dbReference type="OrthoDB" id="73186at2"/>
<reference evidence="3 4" key="1">
    <citation type="submission" date="2017-12" db="EMBL/GenBank/DDBJ databases">
        <title>Streptomyces populusis sp. nov., a novel endophytic actinobacterium isolated from stems of Populus adenopoda Maxim.</title>
        <authorList>
            <person name="Wang Z."/>
        </authorList>
    </citation>
    <scope>NUCLEOTIDE SEQUENCE [LARGE SCALE GENOMIC DNA]</scope>
    <source>
        <strain evidence="3 4">A249</strain>
    </source>
</reference>
<keyword evidence="4" id="KW-1185">Reference proteome</keyword>
<name>A0A2I0SC25_9ACTN</name>
<dbReference type="EMBL" id="PJOS01000173">
    <property type="protein sequence ID" value="PKT67459.1"/>
    <property type="molecule type" value="Genomic_DNA"/>
</dbReference>
<dbReference type="Pfam" id="PF17074">
    <property type="entry name" value="Darcynin"/>
    <property type="match status" value="1"/>
</dbReference>
<evidence type="ECO:0000313" key="3">
    <source>
        <dbReference type="EMBL" id="PKT67459.1"/>
    </source>
</evidence>
<comment type="caution">
    <text evidence="3">The sequence shown here is derived from an EMBL/GenBank/DDBJ whole genome shotgun (WGS) entry which is preliminary data.</text>
</comment>
<dbReference type="Proteomes" id="UP000236178">
    <property type="component" value="Unassembled WGS sequence"/>
</dbReference>
<evidence type="ECO:0000256" key="1">
    <source>
        <dbReference type="ARBA" id="ARBA00006869"/>
    </source>
</evidence>
<proteinExistence type="inferred from homology"/>
<evidence type="ECO:0000256" key="2">
    <source>
        <dbReference type="SAM" id="MobiDB-lite"/>
    </source>
</evidence>
<evidence type="ECO:0000313" key="4">
    <source>
        <dbReference type="Proteomes" id="UP000236178"/>
    </source>
</evidence>
<sequence>MPIYEGFEPNTDSTTVPNSCASHSSYSSEPADPTRRNTTHGQGHTVKYGIFIGYTFTPAWLAKSWEERERFQQEHLAPIFEKYADRLSVQQYDAEAFSASPTDFAFIETEDLRAYYFFIEELRDTALFAEGLARIDVIHVGLADGYRHFAKEVLDADDSR</sequence>
<dbReference type="AlphaFoldDB" id="A0A2I0SC25"/>
<feature type="region of interest" description="Disordered" evidence="2">
    <location>
        <begin position="1"/>
        <end position="42"/>
    </location>
</feature>
<accession>A0A2I0SC25</accession>
<comment type="similarity">
    <text evidence="1">Belongs to the darcynin family.</text>
</comment>
<dbReference type="InterPro" id="IPR031409">
    <property type="entry name" value="Darcynin"/>
</dbReference>
<feature type="compositionally biased region" description="Polar residues" evidence="2">
    <location>
        <begin position="10"/>
        <end position="28"/>
    </location>
</feature>
<gene>
    <name evidence="3" type="ORF">CW362_40370</name>
</gene>